<name>A0ABV8YAB4_9DEIO</name>
<protein>
    <submittedName>
        <fullName evidence="1">Uncharacterized protein</fullName>
    </submittedName>
</protein>
<dbReference type="Proteomes" id="UP001595939">
    <property type="component" value="Unassembled WGS sequence"/>
</dbReference>
<dbReference type="EMBL" id="JBHSEG010000008">
    <property type="protein sequence ID" value="MFC4455311.1"/>
    <property type="molecule type" value="Genomic_DNA"/>
</dbReference>
<evidence type="ECO:0000313" key="1">
    <source>
        <dbReference type="EMBL" id="MFC4455311.1"/>
    </source>
</evidence>
<proteinExistence type="predicted"/>
<comment type="caution">
    <text evidence="1">The sequence shown here is derived from an EMBL/GenBank/DDBJ whole genome shotgun (WGS) entry which is preliminary data.</text>
</comment>
<reference evidence="2" key="1">
    <citation type="journal article" date="2019" name="Int. J. Syst. Evol. Microbiol.">
        <title>The Global Catalogue of Microorganisms (GCM) 10K type strain sequencing project: providing services to taxonomists for standard genome sequencing and annotation.</title>
        <authorList>
            <consortium name="The Broad Institute Genomics Platform"/>
            <consortium name="The Broad Institute Genome Sequencing Center for Infectious Disease"/>
            <person name="Wu L."/>
            <person name="Ma J."/>
        </authorList>
    </citation>
    <scope>NUCLEOTIDE SEQUENCE [LARGE SCALE GENOMIC DNA]</scope>
    <source>
        <strain evidence="2">CCUG 39970</strain>
    </source>
</reference>
<organism evidence="1 2">
    <name type="scientific">Deinococcus sonorensis</name>
    <dbReference type="NCBI Taxonomy" id="309891"/>
    <lineage>
        <taxon>Bacteria</taxon>
        <taxon>Thermotogati</taxon>
        <taxon>Deinococcota</taxon>
        <taxon>Deinococci</taxon>
        <taxon>Deinococcales</taxon>
        <taxon>Deinococcaceae</taxon>
        <taxon>Deinococcus</taxon>
    </lineage>
</organism>
<keyword evidence="2" id="KW-1185">Reference proteome</keyword>
<gene>
    <name evidence="1" type="ORF">ACFO0P_16160</name>
</gene>
<sequence>MRIPQAHDIAEMWNVLDLRPVPEHLPAGEPLLDALRTTRLNGGALYACVHYAAHPVLDYFIQNRHLTGTPFDLLTGVLTHPALRLALPQLDRPLALPAPLPTQVLDVFDLEAGIARAVFRGGAYRDFDGSLRQAKSLAGHFVDAVQGDRRHHWFAHSSQAWSPWFQEACWDDTWVGLDGFKRRLWVLCTTDTD</sequence>
<evidence type="ECO:0000313" key="2">
    <source>
        <dbReference type="Proteomes" id="UP001595939"/>
    </source>
</evidence>
<dbReference type="RefSeq" id="WP_380130023.1">
    <property type="nucleotide sequence ID" value="NZ_JBHSEG010000008.1"/>
</dbReference>
<accession>A0ABV8YAB4</accession>